<evidence type="ECO:0000259" key="4">
    <source>
        <dbReference type="Pfam" id="PF16113"/>
    </source>
</evidence>
<dbReference type="EC" id="3.1.2.4" evidence="2"/>
<evidence type="ECO:0000313" key="5">
    <source>
        <dbReference type="EMBL" id="NYJ19321.1"/>
    </source>
</evidence>
<dbReference type="InterPro" id="IPR029045">
    <property type="entry name" value="ClpP/crotonase-like_dom_sf"/>
</dbReference>
<dbReference type="Pfam" id="PF16113">
    <property type="entry name" value="ECH_2"/>
    <property type="match status" value="1"/>
</dbReference>
<feature type="domain" description="Enoyl-CoA hydratase/isomerase" evidence="4">
    <location>
        <begin position="15"/>
        <end position="344"/>
    </location>
</feature>
<gene>
    <name evidence="5" type="ORF">HNR05_001112</name>
</gene>
<keyword evidence="6" id="KW-1185">Reference proteome</keyword>
<name>A0A7Z0EDA3_9MICO</name>
<evidence type="ECO:0000313" key="6">
    <source>
        <dbReference type="Proteomes" id="UP000537260"/>
    </source>
</evidence>
<keyword evidence="5" id="KW-0456">Lyase</keyword>
<comment type="catalytic activity">
    <reaction evidence="1">
        <text>3-hydroxy-2-methylpropanoyl-CoA + H2O = 3-hydroxy-2-methylpropanoate + CoA + H(+)</text>
        <dbReference type="Rhea" id="RHEA:20888"/>
        <dbReference type="ChEBI" id="CHEBI:11805"/>
        <dbReference type="ChEBI" id="CHEBI:15377"/>
        <dbReference type="ChEBI" id="CHEBI:15378"/>
        <dbReference type="ChEBI" id="CHEBI:57287"/>
        <dbReference type="ChEBI" id="CHEBI:57340"/>
        <dbReference type="EC" id="3.1.2.4"/>
    </reaction>
</comment>
<accession>A0A7Z0EDA3</accession>
<dbReference type="NCBIfam" id="NF004127">
    <property type="entry name" value="PRK05617.1"/>
    <property type="match status" value="1"/>
</dbReference>
<dbReference type="Proteomes" id="UP000537260">
    <property type="component" value="Unassembled WGS sequence"/>
</dbReference>
<keyword evidence="3" id="KW-0378">Hydrolase</keyword>
<evidence type="ECO:0000256" key="2">
    <source>
        <dbReference type="ARBA" id="ARBA00011915"/>
    </source>
</evidence>
<dbReference type="GO" id="GO:0016829">
    <property type="term" value="F:lyase activity"/>
    <property type="evidence" value="ECO:0007669"/>
    <property type="project" value="UniProtKB-KW"/>
</dbReference>
<dbReference type="PANTHER" id="PTHR43176:SF3">
    <property type="entry name" value="3-HYDROXYISOBUTYRYL-COA HYDROLASE, MITOCHONDRIAL"/>
    <property type="match status" value="1"/>
</dbReference>
<dbReference type="InterPro" id="IPR032259">
    <property type="entry name" value="HIBYL-CoA-H"/>
</dbReference>
<dbReference type="GO" id="GO:0003860">
    <property type="term" value="F:3-hydroxyisobutyryl-CoA hydrolase activity"/>
    <property type="evidence" value="ECO:0007669"/>
    <property type="project" value="UniProtKB-EC"/>
</dbReference>
<organism evidence="5 6">
    <name type="scientific">Glaciibacter psychrotolerans</name>
    <dbReference type="NCBI Taxonomy" id="670054"/>
    <lineage>
        <taxon>Bacteria</taxon>
        <taxon>Bacillati</taxon>
        <taxon>Actinomycetota</taxon>
        <taxon>Actinomycetes</taxon>
        <taxon>Micrococcales</taxon>
        <taxon>Microbacteriaceae</taxon>
        <taxon>Glaciibacter</taxon>
    </lineage>
</organism>
<reference evidence="5 6" key="1">
    <citation type="submission" date="2020-07" db="EMBL/GenBank/DDBJ databases">
        <title>Sequencing the genomes of 1000 actinobacteria strains.</title>
        <authorList>
            <person name="Klenk H.-P."/>
        </authorList>
    </citation>
    <scope>NUCLEOTIDE SEQUENCE [LARGE SCALE GENOMIC DNA]</scope>
    <source>
        <strain evidence="5 6">LI1</strain>
    </source>
</reference>
<dbReference type="EMBL" id="JACCFM010000001">
    <property type="protein sequence ID" value="NYJ19321.1"/>
    <property type="molecule type" value="Genomic_DNA"/>
</dbReference>
<sequence length="356" mass="37941">MTDTSQIVISVHESVGRLTLNRPDALNALSQEMVTVLTDTLTAWIDSSEISLVVLDGAGDRGLCAGGDVRVMYENAVAGNAEATRRFLRDEYRLNALISEYPKPFVAIMDGLTMGGGIGLAGHAGIRIVTERSRLAMPETRIGFCPDVGGTWLLSRSPGELGTYLGLGAVSLTASDALAIGLADYFVPSALVPHLLQAFAERADPGSPSEIVLLFDETPEPSKLMAQRGWIDACYAADTVPEICANLRAWADTHSDPAAAAANVAADNLGSLSPTALTVTLAALRTSRTLPNLRAALELEFRAATWLLSQPDLREGIRAQVIDKDRSPSWTPARFDDLPAGLAERVLGHPLAEALW</sequence>
<comment type="caution">
    <text evidence="5">The sequence shown here is derived from an EMBL/GenBank/DDBJ whole genome shotgun (WGS) entry which is preliminary data.</text>
</comment>
<dbReference type="Gene3D" id="3.90.226.10">
    <property type="entry name" value="2-enoyl-CoA Hydratase, Chain A, domain 1"/>
    <property type="match status" value="1"/>
</dbReference>
<dbReference type="GO" id="GO:0005829">
    <property type="term" value="C:cytosol"/>
    <property type="evidence" value="ECO:0007669"/>
    <property type="project" value="TreeGrafter"/>
</dbReference>
<protein>
    <recommendedName>
        <fullName evidence="2">3-hydroxyisobutyryl-CoA hydrolase</fullName>
        <ecNumber evidence="2">3.1.2.4</ecNumber>
    </recommendedName>
</protein>
<dbReference type="InterPro" id="IPR045004">
    <property type="entry name" value="ECH_dom"/>
</dbReference>
<proteinExistence type="predicted"/>
<dbReference type="AlphaFoldDB" id="A0A7Z0EDA3"/>
<evidence type="ECO:0000256" key="3">
    <source>
        <dbReference type="ARBA" id="ARBA00022801"/>
    </source>
</evidence>
<dbReference type="SUPFAM" id="SSF52096">
    <property type="entry name" value="ClpP/crotonase"/>
    <property type="match status" value="1"/>
</dbReference>
<dbReference type="CDD" id="cd06558">
    <property type="entry name" value="crotonase-like"/>
    <property type="match status" value="1"/>
</dbReference>
<dbReference type="RefSeq" id="WP_179578104.1">
    <property type="nucleotide sequence ID" value="NZ_JACCFM010000001.1"/>
</dbReference>
<evidence type="ECO:0000256" key="1">
    <source>
        <dbReference type="ARBA" id="ARBA00001709"/>
    </source>
</evidence>
<dbReference type="GO" id="GO:0006574">
    <property type="term" value="P:L-valine catabolic process"/>
    <property type="evidence" value="ECO:0007669"/>
    <property type="project" value="TreeGrafter"/>
</dbReference>
<dbReference type="PANTHER" id="PTHR43176">
    <property type="entry name" value="3-HYDROXYISOBUTYRYL-COA HYDROLASE-RELATED"/>
    <property type="match status" value="1"/>
</dbReference>